<dbReference type="RefSeq" id="WP_185913775.1">
    <property type="nucleotide sequence ID" value="NZ_JBBAGV010000012.1"/>
</dbReference>
<evidence type="ECO:0000259" key="2">
    <source>
        <dbReference type="SMART" id="SM00470"/>
    </source>
</evidence>
<gene>
    <name evidence="3" type="ORF">WBS43_23890</name>
</gene>
<dbReference type="InterPro" id="IPR003115">
    <property type="entry name" value="ParB_N"/>
</dbReference>
<keyword evidence="1" id="KW-0238">DNA-binding</keyword>
<dbReference type="SUPFAM" id="SSF110849">
    <property type="entry name" value="ParB/Sulfiredoxin"/>
    <property type="match status" value="1"/>
</dbReference>
<accession>A0ABU8HYU9</accession>
<protein>
    <submittedName>
        <fullName evidence="3">ParB/RepB/Spo0J family partition protein</fullName>
    </submittedName>
</protein>
<dbReference type="PANTHER" id="PTHR33375">
    <property type="entry name" value="CHROMOSOME-PARTITIONING PROTEIN PARB-RELATED"/>
    <property type="match status" value="1"/>
</dbReference>
<reference evidence="3 4" key="1">
    <citation type="submission" date="2024-03" db="EMBL/GenBank/DDBJ databases">
        <title>A Rare Waterborne Outbreak of Bacillus cereus in China: Epidemiologic Survey, Genomic Insights and Virulence Characteristics.</title>
        <authorList>
            <person name="Wang S."/>
        </authorList>
    </citation>
    <scope>NUCLEOTIDE SEQUENCE [LARGE SCALE GENOMIC DNA]</scope>
    <source>
        <strain evidence="3 4">BC008</strain>
    </source>
</reference>
<comment type="caution">
    <text evidence="3">The sequence shown here is derived from an EMBL/GenBank/DDBJ whole genome shotgun (WGS) entry which is preliminary data.</text>
</comment>
<evidence type="ECO:0000313" key="4">
    <source>
        <dbReference type="Proteomes" id="UP001365619"/>
    </source>
</evidence>
<dbReference type="Pfam" id="PF02195">
    <property type="entry name" value="ParB_N"/>
    <property type="match status" value="1"/>
</dbReference>
<dbReference type="Proteomes" id="UP001365619">
    <property type="component" value="Unassembled WGS sequence"/>
</dbReference>
<dbReference type="InterPro" id="IPR036086">
    <property type="entry name" value="ParB/Sulfiredoxin_sf"/>
</dbReference>
<dbReference type="PANTHER" id="PTHR33375:SF1">
    <property type="entry name" value="CHROMOSOME-PARTITIONING PROTEIN PARB-RELATED"/>
    <property type="match status" value="1"/>
</dbReference>
<feature type="domain" description="ParB-like N-terminal" evidence="2">
    <location>
        <begin position="4"/>
        <end position="90"/>
    </location>
</feature>
<evidence type="ECO:0000313" key="3">
    <source>
        <dbReference type="EMBL" id="MEI5931748.1"/>
    </source>
</evidence>
<dbReference type="Gene3D" id="3.90.1530.10">
    <property type="entry name" value="Conserved hypothetical protein from pyrococcus furiosus pfu- 392566-001, ParB domain"/>
    <property type="match status" value="1"/>
</dbReference>
<keyword evidence="4" id="KW-1185">Reference proteome</keyword>
<dbReference type="SMART" id="SM00470">
    <property type="entry name" value="ParB"/>
    <property type="match status" value="1"/>
</dbReference>
<dbReference type="InterPro" id="IPR050336">
    <property type="entry name" value="Chromosome_partition/occlusion"/>
</dbReference>
<organism evidence="3 4">
    <name type="scientific">Bacillus luti</name>
    <dbReference type="NCBI Taxonomy" id="2026191"/>
    <lineage>
        <taxon>Bacteria</taxon>
        <taxon>Bacillati</taxon>
        <taxon>Bacillota</taxon>
        <taxon>Bacilli</taxon>
        <taxon>Bacillales</taxon>
        <taxon>Bacillaceae</taxon>
        <taxon>Bacillus</taxon>
        <taxon>Bacillus cereus group</taxon>
    </lineage>
</organism>
<name>A0ABU8HYU9_9BACI</name>
<evidence type="ECO:0000256" key="1">
    <source>
        <dbReference type="ARBA" id="ARBA00023125"/>
    </source>
</evidence>
<sequence>MKFKNIHLEHIKLEDGFRKNLEDFNLATNIKEHGLIEPLIVEEKNSNCFILVEGYRRFWALKHLNIPVITCKVEKLTSKDSRVLKRLRVELKSKKKTGYEVERMIIFLLDAGYTEEDIAKQCNIQKKTLKKYINGKDVNTHWKIKAEQSGAGIHGLTEIHHLTNIHPENKEYVADIYIKRKINANNVESIKTLTKLDEFNKSSKNFQRDCINDIIDDESLNNKRLKDIVFTRSLKQKYTLSVHQYVFDKVLRLFDKVIDSCCHNFVNHLTPAQKKDLQRKIKIISNEIGLPPPSSTPPQKIFSTSIKKHQEHTILIKIDKKILKP</sequence>
<proteinExistence type="predicted"/>
<dbReference type="EMBL" id="JBBAGW010000012">
    <property type="protein sequence ID" value="MEI5931748.1"/>
    <property type="molecule type" value="Genomic_DNA"/>
</dbReference>